<evidence type="ECO:0000313" key="1">
    <source>
        <dbReference type="EMBL" id="OMP10838.1"/>
    </source>
</evidence>
<sequence>MTTRSEFGPLRFNTDHSSMTRTFYENQRSEQKEVSIIDSNPLSKSTQRNKGVLMAGTGRIWYFTIK</sequence>
<name>A0A1R3KUW8_COCAP</name>
<comment type="caution">
    <text evidence="1">The sequence shown here is derived from an EMBL/GenBank/DDBJ whole genome shotgun (WGS) entry which is preliminary data.</text>
</comment>
<keyword evidence="2" id="KW-1185">Reference proteome</keyword>
<dbReference type="AlphaFoldDB" id="A0A1R3KUW8"/>
<gene>
    <name evidence="1" type="ORF">CCACVL1_00777</name>
</gene>
<proteinExistence type="predicted"/>
<accession>A0A1R3KUW8</accession>
<evidence type="ECO:0000313" key="2">
    <source>
        <dbReference type="Proteomes" id="UP000188268"/>
    </source>
</evidence>
<protein>
    <submittedName>
        <fullName evidence="1">Uncharacterized protein</fullName>
    </submittedName>
</protein>
<dbReference type="EMBL" id="AWWV01001873">
    <property type="protein sequence ID" value="OMP10838.1"/>
    <property type="molecule type" value="Genomic_DNA"/>
</dbReference>
<organism evidence="1 2">
    <name type="scientific">Corchorus capsularis</name>
    <name type="common">Jute</name>
    <dbReference type="NCBI Taxonomy" id="210143"/>
    <lineage>
        <taxon>Eukaryota</taxon>
        <taxon>Viridiplantae</taxon>
        <taxon>Streptophyta</taxon>
        <taxon>Embryophyta</taxon>
        <taxon>Tracheophyta</taxon>
        <taxon>Spermatophyta</taxon>
        <taxon>Magnoliopsida</taxon>
        <taxon>eudicotyledons</taxon>
        <taxon>Gunneridae</taxon>
        <taxon>Pentapetalae</taxon>
        <taxon>rosids</taxon>
        <taxon>malvids</taxon>
        <taxon>Malvales</taxon>
        <taxon>Malvaceae</taxon>
        <taxon>Grewioideae</taxon>
        <taxon>Apeibeae</taxon>
        <taxon>Corchorus</taxon>
    </lineage>
</organism>
<reference evidence="1 2" key="1">
    <citation type="submission" date="2013-09" db="EMBL/GenBank/DDBJ databases">
        <title>Corchorus capsularis genome sequencing.</title>
        <authorList>
            <person name="Alam M."/>
            <person name="Haque M.S."/>
            <person name="Islam M.S."/>
            <person name="Emdad E.M."/>
            <person name="Islam M.M."/>
            <person name="Ahmed B."/>
            <person name="Halim A."/>
            <person name="Hossen Q.M.M."/>
            <person name="Hossain M.Z."/>
            <person name="Ahmed R."/>
            <person name="Khan M.M."/>
            <person name="Islam R."/>
            <person name="Rashid M.M."/>
            <person name="Khan S.A."/>
            <person name="Rahman M.S."/>
            <person name="Alam M."/>
        </authorList>
    </citation>
    <scope>NUCLEOTIDE SEQUENCE [LARGE SCALE GENOMIC DNA]</scope>
    <source>
        <strain evidence="2">cv. CVL-1</strain>
        <tissue evidence="1">Whole seedling</tissue>
    </source>
</reference>
<dbReference type="Proteomes" id="UP000188268">
    <property type="component" value="Unassembled WGS sequence"/>
</dbReference>
<dbReference type="Gramene" id="OMP10838">
    <property type="protein sequence ID" value="OMP10838"/>
    <property type="gene ID" value="CCACVL1_00777"/>
</dbReference>